<dbReference type="EMBL" id="MLCN01000022">
    <property type="protein sequence ID" value="ONG39760.1"/>
    <property type="molecule type" value="Genomic_DNA"/>
</dbReference>
<evidence type="ECO:0000313" key="1">
    <source>
        <dbReference type="EMBL" id="ONG39760.1"/>
    </source>
</evidence>
<reference evidence="1 2" key="1">
    <citation type="submission" date="2016-10" db="EMBL/GenBank/DDBJ databases">
        <title>Draft Genome sequence of Alkanindiges sp. strain H1.</title>
        <authorList>
            <person name="Subhash Y."/>
            <person name="Lee S."/>
        </authorList>
    </citation>
    <scope>NUCLEOTIDE SEQUENCE [LARGE SCALE GENOMIC DNA]</scope>
    <source>
        <strain evidence="1 2">H1</strain>
    </source>
</reference>
<dbReference type="Proteomes" id="UP000192132">
    <property type="component" value="Unassembled WGS sequence"/>
</dbReference>
<keyword evidence="2" id="KW-1185">Reference proteome</keyword>
<protein>
    <submittedName>
        <fullName evidence="1">Uncharacterized protein</fullName>
    </submittedName>
</protein>
<accession>A0A1S8CTL6</accession>
<gene>
    <name evidence="1" type="ORF">BKE30_08160</name>
</gene>
<evidence type="ECO:0000313" key="2">
    <source>
        <dbReference type="Proteomes" id="UP000192132"/>
    </source>
</evidence>
<dbReference type="STRING" id="1907941.BKE30_08160"/>
<name>A0A1S8CTL6_9GAMM</name>
<comment type="caution">
    <text evidence="1">The sequence shown here is derived from an EMBL/GenBank/DDBJ whole genome shotgun (WGS) entry which is preliminary data.</text>
</comment>
<organism evidence="1 2">
    <name type="scientific">Alkanindiges hydrocarboniclasticus</name>
    <dbReference type="NCBI Taxonomy" id="1907941"/>
    <lineage>
        <taxon>Bacteria</taxon>
        <taxon>Pseudomonadati</taxon>
        <taxon>Pseudomonadota</taxon>
        <taxon>Gammaproteobacteria</taxon>
        <taxon>Moraxellales</taxon>
        <taxon>Moraxellaceae</taxon>
        <taxon>Alkanindiges</taxon>
    </lineage>
</organism>
<sequence>MLHGKGAAHFDMNEQDVIALYKVLMYKPPGYLLPKLVREIAGKCHKIPLNRNKLGYMENLGFKGK</sequence>
<dbReference type="AlphaFoldDB" id="A0A1S8CTL6"/>
<proteinExistence type="predicted"/>